<evidence type="ECO:0000256" key="1">
    <source>
        <dbReference type="SAM" id="Phobius"/>
    </source>
</evidence>
<feature type="transmembrane region" description="Helical" evidence="1">
    <location>
        <begin position="12"/>
        <end position="36"/>
    </location>
</feature>
<keyword evidence="3" id="KW-1185">Reference proteome</keyword>
<keyword evidence="1" id="KW-0472">Membrane</keyword>
<evidence type="ECO:0000313" key="2">
    <source>
        <dbReference type="EMBL" id="QIE59459.1"/>
    </source>
</evidence>
<reference evidence="2 3" key="1">
    <citation type="submission" date="2020-02" db="EMBL/GenBank/DDBJ databases">
        <title>Complete genome sequence of Flavobacteriaceae bacterium.</title>
        <authorList>
            <person name="Kim S.-J."/>
            <person name="Kim Y.-S."/>
            <person name="Kim K.-H."/>
        </authorList>
    </citation>
    <scope>NUCLEOTIDE SEQUENCE [LARGE SCALE GENOMIC DNA]</scope>
    <source>
        <strain evidence="2 3">RR4-40</strain>
    </source>
</reference>
<organism evidence="2 3">
    <name type="scientific">Rasiella rasia</name>
    <dbReference type="NCBI Taxonomy" id="2744027"/>
    <lineage>
        <taxon>Bacteria</taxon>
        <taxon>Pseudomonadati</taxon>
        <taxon>Bacteroidota</taxon>
        <taxon>Flavobacteriia</taxon>
        <taxon>Flavobacteriales</taxon>
        <taxon>Flavobacteriaceae</taxon>
        <taxon>Rasiella</taxon>
    </lineage>
</organism>
<gene>
    <name evidence="2" type="ORF">G5B37_07740</name>
</gene>
<sequence length="116" mass="13132">MKTLLKLEEAALLVVGICCFAQLDYAWWWFLLLLLVPDVGMLGYLVNPRVGAFTYNLFHFRALAIGLMIFGYFYGNEIISLSGIMLFSHIALDRMLGYGLKYPDSFKNTHLGSIGK</sequence>
<dbReference type="Pfam" id="PF14079">
    <property type="entry name" value="DUF4260"/>
    <property type="match status" value="1"/>
</dbReference>
<dbReference type="AlphaFoldDB" id="A0A6G6GLL7"/>
<keyword evidence="1" id="KW-1133">Transmembrane helix</keyword>
<feature type="transmembrane region" description="Helical" evidence="1">
    <location>
        <begin position="56"/>
        <end position="75"/>
    </location>
</feature>
<dbReference type="InterPro" id="IPR025356">
    <property type="entry name" value="DUF4260"/>
</dbReference>
<keyword evidence="1" id="KW-0812">Transmembrane</keyword>
<dbReference type="RefSeq" id="WP_164679474.1">
    <property type="nucleotide sequence ID" value="NZ_CP049057.1"/>
</dbReference>
<proteinExistence type="predicted"/>
<protein>
    <submittedName>
        <fullName evidence="2">DUF4260 domain-containing protein</fullName>
    </submittedName>
</protein>
<evidence type="ECO:0000313" key="3">
    <source>
        <dbReference type="Proteomes" id="UP000505306"/>
    </source>
</evidence>
<accession>A0A6G6GLL7</accession>
<name>A0A6G6GLL7_9FLAO</name>
<dbReference type="EMBL" id="CP049057">
    <property type="protein sequence ID" value="QIE59459.1"/>
    <property type="molecule type" value="Genomic_DNA"/>
</dbReference>
<dbReference type="KEGG" id="mgel:G5B37_07740"/>
<dbReference type="Proteomes" id="UP000505306">
    <property type="component" value="Chromosome"/>
</dbReference>